<evidence type="ECO:0000313" key="1">
    <source>
        <dbReference type="EMBL" id="MBX71691.1"/>
    </source>
</evidence>
<accession>A0A2P2QXR2</accession>
<sequence>MIKYNFVLEIAWFHFYFFHLKLHVNKDTLVDGRSFLLLFKLFVPQTAIRTSCISIF</sequence>
<organism evidence="1">
    <name type="scientific">Rhizophora mucronata</name>
    <name type="common">Asiatic mangrove</name>
    <dbReference type="NCBI Taxonomy" id="61149"/>
    <lineage>
        <taxon>Eukaryota</taxon>
        <taxon>Viridiplantae</taxon>
        <taxon>Streptophyta</taxon>
        <taxon>Embryophyta</taxon>
        <taxon>Tracheophyta</taxon>
        <taxon>Spermatophyta</taxon>
        <taxon>Magnoliopsida</taxon>
        <taxon>eudicotyledons</taxon>
        <taxon>Gunneridae</taxon>
        <taxon>Pentapetalae</taxon>
        <taxon>rosids</taxon>
        <taxon>fabids</taxon>
        <taxon>Malpighiales</taxon>
        <taxon>Rhizophoraceae</taxon>
        <taxon>Rhizophora</taxon>
    </lineage>
</organism>
<protein>
    <submittedName>
        <fullName evidence="1">Uncharacterized protein</fullName>
    </submittedName>
</protein>
<proteinExistence type="predicted"/>
<name>A0A2P2QXR2_RHIMU</name>
<dbReference type="EMBL" id="GGEC01091207">
    <property type="protein sequence ID" value="MBX71691.1"/>
    <property type="molecule type" value="Transcribed_RNA"/>
</dbReference>
<dbReference type="AlphaFoldDB" id="A0A2P2QXR2"/>
<reference evidence="1" key="1">
    <citation type="submission" date="2018-02" db="EMBL/GenBank/DDBJ databases">
        <title>Rhizophora mucronata_Transcriptome.</title>
        <authorList>
            <person name="Meera S.P."/>
            <person name="Sreeshan A."/>
            <person name="Augustine A."/>
        </authorList>
    </citation>
    <scope>NUCLEOTIDE SEQUENCE</scope>
    <source>
        <tissue evidence="1">Leaf</tissue>
    </source>
</reference>